<dbReference type="GO" id="GO:0046872">
    <property type="term" value="F:metal ion binding"/>
    <property type="evidence" value="ECO:0007669"/>
    <property type="project" value="UniProtKB-KW"/>
</dbReference>
<dbReference type="PANTHER" id="PTHR47371">
    <property type="entry name" value="LIPOTEICHOIC ACID SYNTHASE"/>
    <property type="match status" value="1"/>
</dbReference>
<keyword evidence="7 8" id="KW-0472">Membrane</keyword>
<evidence type="ECO:0000256" key="2">
    <source>
        <dbReference type="ARBA" id="ARBA00004936"/>
    </source>
</evidence>
<keyword evidence="10" id="KW-0479">Metal-binding</keyword>
<dbReference type="InterPro" id="IPR050448">
    <property type="entry name" value="OpgB/LTA_synthase_biosynth"/>
</dbReference>
<keyword evidence="10" id="KW-0464">Manganese</keyword>
<evidence type="ECO:0000256" key="7">
    <source>
        <dbReference type="ARBA" id="ARBA00023136"/>
    </source>
</evidence>
<feature type="binding site" evidence="11">
    <location>
        <position position="460"/>
    </location>
    <ligand>
        <name>Mn(2+)</name>
        <dbReference type="ChEBI" id="CHEBI:29035"/>
    </ligand>
</feature>
<dbReference type="InterPro" id="IPR012160">
    <property type="entry name" value="LtaS-like"/>
</dbReference>
<comment type="pathway">
    <text evidence="2">Cell wall biogenesis; lipoteichoic acid biosynthesis.</text>
</comment>
<dbReference type="Pfam" id="PF00884">
    <property type="entry name" value="Sulfatase"/>
    <property type="match status" value="1"/>
</dbReference>
<evidence type="ECO:0000256" key="5">
    <source>
        <dbReference type="ARBA" id="ARBA00022692"/>
    </source>
</evidence>
<keyword evidence="5 12" id="KW-0812">Transmembrane</keyword>
<accession>A0A4R4EJE4</accession>
<evidence type="ECO:0000259" key="13">
    <source>
        <dbReference type="Pfam" id="PF00884"/>
    </source>
</evidence>
<evidence type="ECO:0000256" key="3">
    <source>
        <dbReference type="ARBA" id="ARBA00009983"/>
    </source>
</evidence>
<evidence type="ECO:0000256" key="10">
    <source>
        <dbReference type="PIRSR" id="PIRSR005091-2"/>
    </source>
</evidence>
<dbReference type="Proteomes" id="UP000295418">
    <property type="component" value="Unassembled WGS sequence"/>
</dbReference>
<protein>
    <submittedName>
        <fullName evidence="14">LTA synthase family protein</fullName>
    </submittedName>
</protein>
<dbReference type="Gene3D" id="3.30.1120.170">
    <property type="match status" value="1"/>
</dbReference>
<feature type="binding site" evidence="11">
    <location>
        <position position="461"/>
    </location>
    <ligand>
        <name>Mn(2+)</name>
        <dbReference type="ChEBI" id="CHEBI:29035"/>
    </ligand>
</feature>
<dbReference type="RefSeq" id="WP_132416725.1">
    <property type="nucleotide sequence ID" value="NZ_SKFG01000002.1"/>
</dbReference>
<dbReference type="PIRSF" id="PIRSF005091">
    <property type="entry name" value="Mmb_sulf_HI1246"/>
    <property type="match status" value="1"/>
</dbReference>
<dbReference type="InterPro" id="IPR000917">
    <property type="entry name" value="Sulfatase_N"/>
</dbReference>
<evidence type="ECO:0000256" key="11">
    <source>
        <dbReference type="PIRSR" id="PIRSR005091-3"/>
    </source>
</evidence>
<comment type="caution">
    <text evidence="14">The sequence shown here is derived from an EMBL/GenBank/DDBJ whole genome shotgun (WGS) entry which is preliminary data.</text>
</comment>
<keyword evidence="15" id="KW-1185">Reference proteome</keyword>
<evidence type="ECO:0000313" key="14">
    <source>
        <dbReference type="EMBL" id="TCZ80079.1"/>
    </source>
</evidence>
<dbReference type="OrthoDB" id="5901192at2"/>
<evidence type="ECO:0000256" key="4">
    <source>
        <dbReference type="ARBA" id="ARBA00022475"/>
    </source>
</evidence>
<feature type="transmembrane region" description="Helical" evidence="12">
    <location>
        <begin position="64"/>
        <end position="84"/>
    </location>
</feature>
<feature type="transmembrane region" description="Helical" evidence="12">
    <location>
        <begin position="117"/>
        <end position="136"/>
    </location>
</feature>
<organism evidence="14 15">
    <name type="scientific">Paenibacillus albiflavus</name>
    <dbReference type="NCBI Taxonomy" id="2545760"/>
    <lineage>
        <taxon>Bacteria</taxon>
        <taxon>Bacillati</taxon>
        <taxon>Bacillota</taxon>
        <taxon>Bacilli</taxon>
        <taxon>Bacillales</taxon>
        <taxon>Paenibacillaceae</taxon>
        <taxon>Paenibacillus</taxon>
    </lineage>
</organism>
<feature type="transmembrane region" description="Helical" evidence="12">
    <location>
        <begin position="12"/>
        <end position="32"/>
    </location>
</feature>
<keyword evidence="6 12" id="KW-1133">Transmembrane helix</keyword>
<dbReference type="Gene3D" id="3.40.720.10">
    <property type="entry name" value="Alkaline Phosphatase, subunit A"/>
    <property type="match status" value="1"/>
</dbReference>
<keyword evidence="4 8" id="KW-1003">Cell membrane</keyword>
<dbReference type="CDD" id="cd16015">
    <property type="entry name" value="LTA_synthase"/>
    <property type="match status" value="1"/>
</dbReference>
<evidence type="ECO:0000313" key="15">
    <source>
        <dbReference type="Proteomes" id="UP000295418"/>
    </source>
</evidence>
<name>A0A4R4EJE4_9BACL</name>
<evidence type="ECO:0000256" key="1">
    <source>
        <dbReference type="ARBA" id="ARBA00004651"/>
    </source>
</evidence>
<dbReference type="AlphaFoldDB" id="A0A4R4EJE4"/>
<dbReference type="InterPro" id="IPR017850">
    <property type="entry name" value="Alkaline_phosphatase_core_sf"/>
</dbReference>
<dbReference type="GO" id="GO:0005886">
    <property type="term" value="C:plasma membrane"/>
    <property type="evidence" value="ECO:0007669"/>
    <property type="project" value="UniProtKB-SubCell"/>
</dbReference>
<evidence type="ECO:0000256" key="6">
    <source>
        <dbReference type="ARBA" id="ARBA00022989"/>
    </source>
</evidence>
<feature type="binding site" evidence="10">
    <location>
        <position position="400"/>
    </location>
    <ligand>
        <name>substrate</name>
    </ligand>
</feature>
<feature type="transmembrane region" description="Helical" evidence="12">
    <location>
        <begin position="148"/>
        <end position="170"/>
    </location>
</feature>
<feature type="transmembrane region" description="Helical" evidence="12">
    <location>
        <begin position="38"/>
        <end position="57"/>
    </location>
</feature>
<feature type="binding site" evidence="11">
    <location>
        <position position="242"/>
    </location>
    <ligand>
        <name>Mn(2+)</name>
        <dbReference type="ChEBI" id="CHEBI:29035"/>
    </ligand>
</feature>
<evidence type="ECO:0000256" key="8">
    <source>
        <dbReference type="PIRNR" id="PIRNR005091"/>
    </source>
</evidence>
<feature type="active site" evidence="9">
    <location>
        <position position="284"/>
    </location>
</feature>
<reference evidence="14 15" key="1">
    <citation type="submission" date="2019-03" db="EMBL/GenBank/DDBJ databases">
        <authorList>
            <person name="Kim M.K.M."/>
        </authorList>
    </citation>
    <scope>NUCLEOTIDE SEQUENCE [LARGE SCALE GENOMIC DNA]</scope>
    <source>
        <strain evidence="14 15">18JY21-1</strain>
    </source>
</reference>
<feature type="binding site" evidence="11">
    <location>
        <position position="284"/>
    </location>
    <ligand>
        <name>Mn(2+)</name>
        <dbReference type="ChEBI" id="CHEBI:29035"/>
    </ligand>
</feature>
<dbReference type="PANTHER" id="PTHR47371:SF3">
    <property type="entry name" value="PHOSPHOGLYCEROL TRANSFERASE I"/>
    <property type="match status" value="1"/>
</dbReference>
<sequence>MSKSQIKWWSRPFIVFTILLFIKMSVSHSIIFKTVTDFKVVFTALPIIMAILLLLELLMRKHKLLGYMLVNLVISCILFITMMYNKYYGVIVTHHALQQMGQVGEVKSSIMDVLDPMYFFVFADLIVLVLVLLFSSKLRKWGLPRLQFKRSITLIGFVAAIALLVTNMVMHKDIVNEFKKAEEMGTLNYQVYRIVKDTILPQGKSETITQQDILDVKNVQLPDSPEKYGVAAGKNLIIIQLESFQNLLLNEKVGDQEITPVLNDLMKQSYYFPNFYQQIGQGNTSDAEYLINTSLYPSPDGAASQTYSDKALPSLPKIMHDNNYQSLTFHANDVSFWNRNQLYPALGFDHYYDKSFFGDEDVISFAASDEVLYKKTAEELKRLHDEDQKFYAHVISLTNHHPFELPASKNPIQLPAEYDNTLVGNYYRTAHYTDYALGLFIDQLKESGVWDDSIVVIYGDHFGLPLNSLSDHEKEMLSDRVGKEYSKADMFNIPLIISIPGVTDGTVYEQLGGQVDVMPTIANLMGISLKDHIYFGQDLFNNQDNLLPERYYLPTGSFLTTGSMFVPGKDFADGENTKLKPDSTIPSNQKMEVDYAKALKLLQMSDDYVKSLPAR</sequence>
<gene>
    <name evidence="14" type="ORF">E0485_04270</name>
</gene>
<feature type="domain" description="Sulfatase N-terminal" evidence="13">
    <location>
        <begin position="234"/>
        <end position="527"/>
    </location>
</feature>
<evidence type="ECO:0000256" key="9">
    <source>
        <dbReference type="PIRSR" id="PIRSR005091-1"/>
    </source>
</evidence>
<comment type="subcellular location">
    <subcellularLocation>
        <location evidence="1">Cell membrane</location>
        <topology evidence="1">Multi-pass membrane protein</topology>
    </subcellularLocation>
</comment>
<proteinExistence type="inferred from homology"/>
<dbReference type="SUPFAM" id="SSF53649">
    <property type="entry name" value="Alkaline phosphatase-like"/>
    <property type="match status" value="1"/>
</dbReference>
<dbReference type="EMBL" id="SKFG01000002">
    <property type="protein sequence ID" value="TCZ80079.1"/>
    <property type="molecule type" value="Genomic_DNA"/>
</dbReference>
<evidence type="ECO:0000256" key="12">
    <source>
        <dbReference type="SAM" id="Phobius"/>
    </source>
</evidence>
<comment type="similarity">
    <text evidence="3 8">Belongs to the LTA synthase family.</text>
</comment>